<dbReference type="Pfam" id="PF20730">
    <property type="entry name" value="YetF_N"/>
    <property type="match status" value="1"/>
</dbReference>
<accession>A0A9W5KQK5</accession>
<evidence type="ECO:0000256" key="6">
    <source>
        <dbReference type="ARBA" id="ARBA00023136"/>
    </source>
</evidence>
<evidence type="ECO:0000259" key="9">
    <source>
        <dbReference type="Pfam" id="PF20730"/>
    </source>
</evidence>
<comment type="subcellular location">
    <subcellularLocation>
        <location evidence="1">Cell membrane</location>
        <topology evidence="1">Multi-pass membrane protein</topology>
    </subcellularLocation>
</comment>
<reference evidence="10 12" key="1">
    <citation type="submission" date="2012-04" db="EMBL/GenBank/DDBJ databases">
        <title>The Genome Sequence of Bacillus cereus VD154.</title>
        <authorList>
            <consortium name="The Broad Institute Genome Sequencing Platform"/>
            <consortium name="The Broad Institute Genome Sequencing Center for Infectious Disease"/>
            <person name="Feldgarden M."/>
            <person name="Van der Auwera G.A."/>
            <person name="Mahillon J."/>
            <person name="Duprez V."/>
            <person name="Timmery S."/>
            <person name="Mattelet C."/>
            <person name="Dierick K."/>
            <person name="Sun M."/>
            <person name="Yu Z."/>
            <person name="Zhu L."/>
            <person name="Hu X."/>
            <person name="Shank E.B."/>
            <person name="Swiecicka I."/>
            <person name="Hansen B.M."/>
            <person name="Andrup L."/>
            <person name="Young S.K."/>
            <person name="Zeng Q."/>
            <person name="Gargeya S."/>
            <person name="Fitzgerald M."/>
            <person name="Haas B."/>
            <person name="Abouelleil A."/>
            <person name="Alvarado L."/>
            <person name="Arachchi H.M."/>
            <person name="Berlin A."/>
            <person name="Chapman S.B."/>
            <person name="Goldberg J."/>
            <person name="Griggs A."/>
            <person name="Gujja S."/>
            <person name="Hansen M."/>
            <person name="Howarth C."/>
            <person name="Imamovic A."/>
            <person name="Larimer J."/>
            <person name="McCowen C."/>
            <person name="Montmayeur A."/>
            <person name="Murphy C."/>
            <person name="Neiman D."/>
            <person name="Pearson M."/>
            <person name="Priest M."/>
            <person name="Roberts A."/>
            <person name="Saif S."/>
            <person name="Shea T."/>
            <person name="Sisk P."/>
            <person name="Sykes S."/>
            <person name="Wortman J."/>
            <person name="Nusbaum C."/>
            <person name="Birren B."/>
        </authorList>
    </citation>
    <scope>NUCLEOTIDE SEQUENCE [LARGE SCALE GENOMIC DNA]</scope>
    <source>
        <strain evidence="10 12">VD154</strain>
    </source>
</reference>
<keyword evidence="6 7" id="KW-0472">Membrane</keyword>
<dbReference type="InterPro" id="IPR023090">
    <property type="entry name" value="UPF0702_alpha/beta_dom_sf"/>
</dbReference>
<keyword evidence="4 7" id="KW-0812">Transmembrane</keyword>
<evidence type="ECO:0000256" key="5">
    <source>
        <dbReference type="ARBA" id="ARBA00022989"/>
    </source>
</evidence>
<dbReference type="PANTHER" id="PTHR34582:SF6">
    <property type="entry name" value="UPF0702 TRANSMEMBRANE PROTEIN YCAP"/>
    <property type="match status" value="1"/>
</dbReference>
<dbReference type="Proteomes" id="UP000006967">
    <property type="component" value="Unassembled WGS sequence"/>
</dbReference>
<feature type="domain" description="YetF C-terminal" evidence="8">
    <location>
        <begin position="81"/>
        <end position="198"/>
    </location>
</feature>
<evidence type="ECO:0000256" key="3">
    <source>
        <dbReference type="ARBA" id="ARBA00022475"/>
    </source>
</evidence>
<proteinExistence type="inferred from homology"/>
<evidence type="ECO:0000256" key="7">
    <source>
        <dbReference type="SAM" id="Phobius"/>
    </source>
</evidence>
<comment type="caution">
    <text evidence="10">The sequence shown here is derived from an EMBL/GenBank/DDBJ whole genome shotgun (WGS) entry which is preliminary data.</text>
</comment>
<keyword evidence="5 7" id="KW-1133">Transmembrane helix</keyword>
<sequence>MELYYPAMIKLGLGLLCLIFQIHGLGKNLAPASAMDQVQDYVLGGIIGGVIYNDSIQPLQFFLILIIWTIFVLTITFLKNNNRYCRRLIDGKPIALITNGQLHVRECLRCGISAHELMFKLRANGVYELKMVKRAVLELNGQLTIIKYGDIRMHYPLIFDGQANDDVLELIEKDMDWLQKRIQEEGYTHISDIYLGEYHSEELRCYGYHEKTDAISKVESKLHKIIHKK</sequence>
<evidence type="ECO:0000313" key="11">
    <source>
        <dbReference type="EMBL" id="EJR60477.1"/>
    </source>
</evidence>
<feature type="domain" description="YetF-like N-terminal transmembrane" evidence="9">
    <location>
        <begin position="6"/>
        <end position="78"/>
    </location>
</feature>
<feature type="transmembrane region" description="Helical" evidence="7">
    <location>
        <begin position="58"/>
        <end position="78"/>
    </location>
</feature>
<dbReference type="InterPro" id="IPR007353">
    <property type="entry name" value="DUF421"/>
</dbReference>
<protein>
    <recommendedName>
        <fullName evidence="13">DUF421 domain-containing protein</fullName>
    </recommendedName>
</protein>
<dbReference type="Gene3D" id="3.30.240.20">
    <property type="entry name" value="bsu07140 like domains"/>
    <property type="match status" value="2"/>
</dbReference>
<dbReference type="PANTHER" id="PTHR34582">
    <property type="entry name" value="UPF0702 TRANSMEMBRANE PROTEIN YCAP"/>
    <property type="match status" value="1"/>
</dbReference>
<dbReference type="EMBL" id="AHFG01000105">
    <property type="protein sequence ID" value="EJR60477.1"/>
    <property type="molecule type" value="Genomic_DNA"/>
</dbReference>
<dbReference type="GO" id="GO:0005886">
    <property type="term" value="C:plasma membrane"/>
    <property type="evidence" value="ECO:0007669"/>
    <property type="project" value="UniProtKB-SubCell"/>
</dbReference>
<keyword evidence="3" id="KW-1003">Cell membrane</keyword>
<dbReference type="Pfam" id="PF04239">
    <property type="entry name" value="DUF421"/>
    <property type="match status" value="1"/>
</dbReference>
<evidence type="ECO:0000256" key="1">
    <source>
        <dbReference type="ARBA" id="ARBA00004651"/>
    </source>
</evidence>
<evidence type="ECO:0000256" key="4">
    <source>
        <dbReference type="ARBA" id="ARBA00022692"/>
    </source>
</evidence>
<gene>
    <name evidence="11" type="ORF">IK5_06193</name>
    <name evidence="10" type="ORF">IK5_06260</name>
</gene>
<dbReference type="RefSeq" id="WP_000424954.1">
    <property type="nucleotide sequence ID" value="NZ_JH791889.1"/>
</dbReference>
<organism evidence="10 12">
    <name type="scientific">Bacillus cereus VD154</name>
    <dbReference type="NCBI Taxonomy" id="1053238"/>
    <lineage>
        <taxon>Bacteria</taxon>
        <taxon>Bacillati</taxon>
        <taxon>Bacillota</taxon>
        <taxon>Bacilli</taxon>
        <taxon>Bacillales</taxon>
        <taxon>Bacillaceae</taxon>
        <taxon>Bacillus</taxon>
        <taxon>Bacillus cereus group</taxon>
    </lineage>
</organism>
<dbReference type="AlphaFoldDB" id="A0A9W5KQK5"/>
<evidence type="ECO:0000259" key="8">
    <source>
        <dbReference type="Pfam" id="PF04239"/>
    </source>
</evidence>
<evidence type="ECO:0000313" key="12">
    <source>
        <dbReference type="Proteomes" id="UP000006967"/>
    </source>
</evidence>
<evidence type="ECO:0008006" key="13">
    <source>
        <dbReference type="Google" id="ProtNLM"/>
    </source>
</evidence>
<evidence type="ECO:0000256" key="2">
    <source>
        <dbReference type="ARBA" id="ARBA00006448"/>
    </source>
</evidence>
<dbReference type="EMBL" id="AHFG01000109">
    <property type="protein sequence ID" value="EJR59623.1"/>
    <property type="molecule type" value="Genomic_DNA"/>
</dbReference>
<comment type="similarity">
    <text evidence="2">Belongs to the UPF0702 family.</text>
</comment>
<evidence type="ECO:0000313" key="10">
    <source>
        <dbReference type="EMBL" id="EJR59623.1"/>
    </source>
</evidence>
<dbReference type="InterPro" id="IPR048454">
    <property type="entry name" value="YetF_N"/>
</dbReference>
<name>A0A9W5KQK5_BACCE</name>